<dbReference type="AlphaFoldDB" id="A0AAP4BWD9"/>
<accession>A0AAP4BWD9</accession>
<keyword evidence="11" id="KW-1185">Reference proteome</keyword>
<dbReference type="EMBL" id="JASNVP010000010">
    <property type="protein sequence ID" value="MDK4326821.1"/>
    <property type="molecule type" value="Genomic_DNA"/>
</dbReference>
<evidence type="ECO:0000313" key="8">
    <source>
        <dbReference type="EMBL" id="MDK4301502.1"/>
    </source>
</evidence>
<dbReference type="GO" id="GO:1901678">
    <property type="term" value="P:iron coordination entity transport"/>
    <property type="evidence" value="ECO:0007669"/>
    <property type="project" value="UniProtKB-ARBA"/>
</dbReference>
<dbReference type="PANTHER" id="PTHR30532:SF28">
    <property type="entry name" value="PETROBACTIN-BINDING PROTEIN YCLQ"/>
    <property type="match status" value="1"/>
</dbReference>
<evidence type="ECO:0000256" key="5">
    <source>
        <dbReference type="SAM" id="MobiDB-lite"/>
    </source>
</evidence>
<comment type="subcellular location">
    <subcellularLocation>
        <location evidence="1">Cell envelope</location>
    </subcellularLocation>
</comment>
<feature type="region of interest" description="Disordered" evidence="5">
    <location>
        <begin position="30"/>
        <end position="67"/>
    </location>
</feature>
<feature type="domain" description="Fe/B12 periplasmic-binding" evidence="7">
    <location>
        <begin position="75"/>
        <end position="348"/>
    </location>
</feature>
<dbReference type="Pfam" id="PF01497">
    <property type="entry name" value="Peripla_BP_2"/>
    <property type="match status" value="1"/>
</dbReference>
<evidence type="ECO:0000313" key="10">
    <source>
        <dbReference type="Proteomes" id="UP001226160"/>
    </source>
</evidence>
<feature type="compositionally biased region" description="Low complexity" evidence="5">
    <location>
        <begin position="31"/>
        <end position="57"/>
    </location>
</feature>
<evidence type="ECO:0000313" key="9">
    <source>
        <dbReference type="EMBL" id="MDK4326821.1"/>
    </source>
</evidence>
<evidence type="ECO:0000256" key="1">
    <source>
        <dbReference type="ARBA" id="ARBA00004196"/>
    </source>
</evidence>
<proteinExistence type="inferred from homology"/>
<dbReference type="Proteomes" id="UP001243856">
    <property type="component" value="Unassembled WGS sequence"/>
</dbReference>
<feature type="signal peptide" evidence="6">
    <location>
        <begin position="1"/>
        <end position="23"/>
    </location>
</feature>
<dbReference type="PANTHER" id="PTHR30532">
    <property type="entry name" value="IRON III DICITRATE-BINDING PERIPLASMIC PROTEIN"/>
    <property type="match status" value="1"/>
</dbReference>
<dbReference type="InterPro" id="IPR002491">
    <property type="entry name" value="ABC_transptr_periplasmic_BD"/>
</dbReference>
<sequence length="349" mass="37571">MASIKIRNTVITGLALSSLVLTACSTDDAESTNADATTSAESSAAESSSDAASDGDTITIEDNHGTQEVPKNAKAIAATDNRSFEILEKWGVDLVAAPKQLVPHTVDAYREDDSVADLGMHREPDLEALVAAQPDLIINGQRFQSHYDDIKQLNPDAALVEFEPRDDEDFAEELRRHALGLGEILGHEDDAQELVDEFDAAIERAKKAYDGESSVMALNVSGGEIGYVAPSLGRVYGPVFDMLDLKPALEVDDASQNHKGDDISVEAIADSNPNWMFVLDRDAAISARLEPGYQAAKDVIEGSDALRNVAAVKDGQIVYAPEDTYTNESIITYTEILNDIADAFEAAKK</sequence>
<keyword evidence="4 6" id="KW-0732">Signal</keyword>
<protein>
    <submittedName>
        <fullName evidence="9">ABC transporter substrate-binding protein</fullName>
    </submittedName>
</protein>
<dbReference type="PROSITE" id="PS51257">
    <property type="entry name" value="PROKAR_LIPOPROTEIN"/>
    <property type="match status" value="1"/>
</dbReference>
<dbReference type="GO" id="GO:0030288">
    <property type="term" value="C:outer membrane-bounded periplasmic space"/>
    <property type="evidence" value="ECO:0007669"/>
    <property type="project" value="TreeGrafter"/>
</dbReference>
<evidence type="ECO:0000256" key="6">
    <source>
        <dbReference type="SAM" id="SignalP"/>
    </source>
</evidence>
<feature type="chain" id="PRO_5042860209" evidence="6">
    <location>
        <begin position="24"/>
        <end position="349"/>
    </location>
</feature>
<comment type="caution">
    <text evidence="9">The sequence shown here is derived from an EMBL/GenBank/DDBJ whole genome shotgun (WGS) entry which is preliminary data.</text>
</comment>
<evidence type="ECO:0000313" key="11">
    <source>
        <dbReference type="Proteomes" id="UP001243856"/>
    </source>
</evidence>
<evidence type="ECO:0000256" key="3">
    <source>
        <dbReference type="ARBA" id="ARBA00022448"/>
    </source>
</evidence>
<evidence type="ECO:0000256" key="2">
    <source>
        <dbReference type="ARBA" id="ARBA00008814"/>
    </source>
</evidence>
<evidence type="ECO:0000256" key="4">
    <source>
        <dbReference type="ARBA" id="ARBA00022729"/>
    </source>
</evidence>
<dbReference type="Proteomes" id="UP001226160">
    <property type="component" value="Unassembled WGS sequence"/>
</dbReference>
<dbReference type="EMBL" id="JASNVK010000021">
    <property type="protein sequence ID" value="MDK4301502.1"/>
    <property type="molecule type" value="Genomic_DNA"/>
</dbReference>
<gene>
    <name evidence="8" type="ORF">QPX45_09705</name>
    <name evidence="9" type="ORF">QPX54_09945</name>
</gene>
<name>A0AAP4BWD9_9CORY</name>
<organism evidence="9 10">
    <name type="scientific">Corynebacterium propinquum</name>
    <dbReference type="NCBI Taxonomy" id="43769"/>
    <lineage>
        <taxon>Bacteria</taxon>
        <taxon>Bacillati</taxon>
        <taxon>Actinomycetota</taxon>
        <taxon>Actinomycetes</taxon>
        <taxon>Mycobacteriales</taxon>
        <taxon>Corynebacteriaceae</taxon>
        <taxon>Corynebacterium</taxon>
    </lineage>
</organism>
<dbReference type="RefSeq" id="WP_126844772.1">
    <property type="nucleotide sequence ID" value="NZ_CP091865.1"/>
</dbReference>
<dbReference type="PROSITE" id="PS50983">
    <property type="entry name" value="FE_B12_PBP"/>
    <property type="match status" value="1"/>
</dbReference>
<keyword evidence="3" id="KW-0813">Transport</keyword>
<dbReference type="InterPro" id="IPR051313">
    <property type="entry name" value="Bact_iron-sidero_bind"/>
</dbReference>
<evidence type="ECO:0000259" key="7">
    <source>
        <dbReference type="PROSITE" id="PS50983"/>
    </source>
</evidence>
<dbReference type="SUPFAM" id="SSF53807">
    <property type="entry name" value="Helical backbone' metal receptor"/>
    <property type="match status" value="1"/>
</dbReference>
<comment type="similarity">
    <text evidence="2">Belongs to the bacterial solute-binding protein 8 family.</text>
</comment>
<reference evidence="9 11" key="1">
    <citation type="submission" date="2023-05" db="EMBL/GenBank/DDBJ databases">
        <title>Metabolic capabilities are highly conserved among human nasal-associated Corynebacterium species in pangenomic analyses.</title>
        <authorList>
            <person name="Tran T.H."/>
            <person name="Roberts A.Q."/>
            <person name="Escapa I.F."/>
            <person name="Gao W."/>
            <person name="Conlan S."/>
            <person name="Kong H."/>
            <person name="Segre J.A."/>
            <person name="Kelly M.S."/>
            <person name="Lemon K.P."/>
        </authorList>
    </citation>
    <scope>NUCLEOTIDE SEQUENCE</scope>
    <source>
        <strain evidence="9">KPL2654</strain>
        <strain evidence="8 11">KPL2811</strain>
    </source>
</reference>
<dbReference type="Gene3D" id="3.40.50.1980">
    <property type="entry name" value="Nitrogenase molybdenum iron protein domain"/>
    <property type="match status" value="2"/>
</dbReference>